<feature type="compositionally biased region" description="Low complexity" evidence="1">
    <location>
        <begin position="140"/>
        <end position="150"/>
    </location>
</feature>
<feature type="compositionally biased region" description="Gly residues" evidence="1">
    <location>
        <begin position="69"/>
        <end position="79"/>
    </location>
</feature>
<reference evidence="2" key="1">
    <citation type="submission" date="2020-12" db="EMBL/GenBank/DDBJ databases">
        <authorList>
            <consortium name="Molecular Ecology Group"/>
        </authorList>
    </citation>
    <scope>NUCLEOTIDE SEQUENCE</scope>
    <source>
        <strain evidence="2">TBG_1078</strain>
    </source>
</reference>
<comment type="caution">
    <text evidence="2">The sequence shown here is derived from an EMBL/GenBank/DDBJ whole genome shotgun (WGS) entry which is preliminary data.</text>
</comment>
<dbReference type="EMBL" id="CAJHUB010000663">
    <property type="protein sequence ID" value="CAD7671669.1"/>
    <property type="molecule type" value="Genomic_DNA"/>
</dbReference>
<gene>
    <name evidence="2" type="ORF">NYPRO_LOCUS4464</name>
</gene>
<accession>A0A811Y224</accession>
<feature type="compositionally biased region" description="Low complexity" evidence="1">
    <location>
        <begin position="93"/>
        <end position="115"/>
    </location>
</feature>
<organism evidence="2 3">
    <name type="scientific">Nyctereutes procyonoides</name>
    <name type="common">Raccoon dog</name>
    <name type="synonym">Canis procyonoides</name>
    <dbReference type="NCBI Taxonomy" id="34880"/>
    <lineage>
        <taxon>Eukaryota</taxon>
        <taxon>Metazoa</taxon>
        <taxon>Chordata</taxon>
        <taxon>Craniata</taxon>
        <taxon>Vertebrata</taxon>
        <taxon>Euteleostomi</taxon>
        <taxon>Mammalia</taxon>
        <taxon>Eutheria</taxon>
        <taxon>Laurasiatheria</taxon>
        <taxon>Carnivora</taxon>
        <taxon>Caniformia</taxon>
        <taxon>Canidae</taxon>
        <taxon>Nyctereutes</taxon>
    </lineage>
</organism>
<keyword evidence="3" id="KW-1185">Reference proteome</keyword>
<evidence type="ECO:0000256" key="1">
    <source>
        <dbReference type="SAM" id="MobiDB-lite"/>
    </source>
</evidence>
<feature type="compositionally biased region" description="Gly residues" evidence="1">
    <location>
        <begin position="116"/>
        <end position="128"/>
    </location>
</feature>
<protein>
    <submittedName>
        <fullName evidence="2">(raccoon dog) hypothetical protein</fullName>
    </submittedName>
</protein>
<name>A0A811Y224_NYCPR</name>
<evidence type="ECO:0000313" key="2">
    <source>
        <dbReference type="EMBL" id="CAD7671669.1"/>
    </source>
</evidence>
<dbReference type="Proteomes" id="UP000645828">
    <property type="component" value="Unassembled WGS sequence"/>
</dbReference>
<dbReference type="AlphaFoldDB" id="A0A811Y224"/>
<evidence type="ECO:0000313" key="3">
    <source>
        <dbReference type="Proteomes" id="UP000645828"/>
    </source>
</evidence>
<sequence length="243" mass="25075">MRQLDGLIPGPGPCRNPRGPCLPHPTSHCQPLPPPPSPLAAWPPDSPRSSPEGQEPRGWGSSYLRGEAPGPGGGGGSGCGAPAPRRLLHHNIPRPGARGPRGRAPSRGGARRAAAAGGGGGRGGGGGPPSWAARGRERASPSQRALAAAPPRAPPCGTPALSPRCQSAAAARPGPAPPSAARPRTERARPAGPWARTPARAPQRRGWTERERLWRWPGRTDAEIQKGKATCLQSQDYSNTFPG</sequence>
<proteinExistence type="predicted"/>
<feature type="region of interest" description="Disordered" evidence="1">
    <location>
        <begin position="1"/>
        <end position="213"/>
    </location>
</feature>